<gene>
    <name evidence="1" type="ORF">vBMseSP1_gp63</name>
</gene>
<dbReference type="EMBL" id="PP232116">
    <property type="protein sequence ID" value="XAG98267.1"/>
    <property type="molecule type" value="Genomic_DNA"/>
</dbReference>
<name>A0AB38ZLM3_9VIRU</name>
<sequence>MGALPRILLYATLERRSLRRPDCVQSAFLVFYRVVDIID</sequence>
<organism evidence="1">
    <name type="scientific">Mesorhizobium phage vB_MseS-P1</name>
    <dbReference type="NCBI Taxonomy" id="3120101"/>
    <lineage>
        <taxon>Viruses</taxon>
    </lineage>
</organism>
<accession>A0AB38ZLM3</accession>
<reference evidence="1" key="1">
    <citation type="submission" date="2024-01" db="EMBL/GenBank/DDBJ databases">
        <title>New evidence supports the origin of RcGTA from prophage.</title>
        <authorList>
            <person name="Xu Y."/>
            <person name="Liu B."/>
            <person name="Chen F."/>
        </authorList>
    </citation>
    <scope>NUCLEOTIDE SEQUENCE</scope>
</reference>
<protein>
    <submittedName>
        <fullName evidence="1">Uncharacterized protein</fullName>
    </submittedName>
</protein>
<proteinExistence type="predicted"/>
<evidence type="ECO:0000313" key="1">
    <source>
        <dbReference type="EMBL" id="XAG98267.1"/>
    </source>
</evidence>